<dbReference type="InterPro" id="IPR023408">
    <property type="entry name" value="MscS_beta-dom_sf"/>
</dbReference>
<name>A0A1Y1XW58_9FUNG</name>
<evidence type="ECO:0000313" key="8">
    <source>
        <dbReference type="Proteomes" id="UP000193498"/>
    </source>
</evidence>
<evidence type="ECO:0000313" key="7">
    <source>
        <dbReference type="EMBL" id="ORX89972.1"/>
    </source>
</evidence>
<sequence>MCLKDARSPNFHQASSESATDSRLIREFWWFLTGCNRGIPYTSDRHTVSNIIVYTCVVLSRKCLHLELPARKAISIPRLSAQVHIFVEMDLWIASIILLCAVIVSVPLYLCVYLVLRKLAQNPECILSPEFIESCHYPLIFGCPLFAIHLVFPLLSSIGGDWYAILRHLISVALILNITWLLGSVVLGLFPRAEPKTIKLKHDSLALRKLSLLVVGSLGLFSLIMTIPKAWEMGISGLVGLVVFSNTLGRGFTTTLENFVAGLQVSWSEPFALFDYVTVDGCFGRIVEIRGFYVVLQAVDKSQHIIPLSRFIGGAFQNWSRGCEHRVGEVTFSVDYLVPVAKLREKFLEVVEGSSLWDKQVASLKVAKITGSDVQIQCSVSATNVEALKELECEVREKLLEFMVHKFCQGFPRVRNESVESGHHHTWYQHITNRTHG</sequence>
<comment type="subcellular location">
    <subcellularLocation>
        <location evidence="1">Membrane</location>
    </subcellularLocation>
</comment>
<keyword evidence="3 5" id="KW-1133">Transmembrane helix</keyword>
<dbReference type="GO" id="GO:0016020">
    <property type="term" value="C:membrane"/>
    <property type="evidence" value="ECO:0007669"/>
    <property type="project" value="UniProtKB-SubCell"/>
</dbReference>
<evidence type="ECO:0000259" key="6">
    <source>
        <dbReference type="Pfam" id="PF00924"/>
    </source>
</evidence>
<accession>A0A1Y1XW58</accession>
<dbReference type="SUPFAM" id="SSF50182">
    <property type="entry name" value="Sm-like ribonucleoproteins"/>
    <property type="match status" value="1"/>
</dbReference>
<reference evidence="7 8" key="1">
    <citation type="submission" date="2016-07" db="EMBL/GenBank/DDBJ databases">
        <title>Pervasive Adenine N6-methylation of Active Genes in Fungi.</title>
        <authorList>
            <consortium name="DOE Joint Genome Institute"/>
            <person name="Mondo S.J."/>
            <person name="Dannebaum R.O."/>
            <person name="Kuo R.C."/>
            <person name="Labutti K."/>
            <person name="Haridas S."/>
            <person name="Kuo A."/>
            <person name="Salamov A."/>
            <person name="Ahrendt S.R."/>
            <person name="Lipzen A."/>
            <person name="Sullivan W."/>
            <person name="Andreopoulos W.B."/>
            <person name="Clum A."/>
            <person name="Lindquist E."/>
            <person name="Daum C."/>
            <person name="Ramamoorthy G.K."/>
            <person name="Gryganskyi A."/>
            <person name="Culley D."/>
            <person name="Magnuson J.K."/>
            <person name="James T.Y."/>
            <person name="O'Malley M.A."/>
            <person name="Stajich J.E."/>
            <person name="Spatafora J.W."/>
            <person name="Visel A."/>
            <person name="Grigoriev I.V."/>
        </authorList>
    </citation>
    <scope>NUCLEOTIDE SEQUENCE [LARGE SCALE GENOMIC DNA]</scope>
    <source>
        <strain evidence="7 8">CBS 931.73</strain>
    </source>
</reference>
<evidence type="ECO:0000256" key="3">
    <source>
        <dbReference type="ARBA" id="ARBA00022989"/>
    </source>
</evidence>
<organism evidence="7 8">
    <name type="scientific">Basidiobolus meristosporus CBS 931.73</name>
    <dbReference type="NCBI Taxonomy" id="1314790"/>
    <lineage>
        <taxon>Eukaryota</taxon>
        <taxon>Fungi</taxon>
        <taxon>Fungi incertae sedis</taxon>
        <taxon>Zoopagomycota</taxon>
        <taxon>Entomophthoromycotina</taxon>
        <taxon>Basidiobolomycetes</taxon>
        <taxon>Basidiobolales</taxon>
        <taxon>Basidiobolaceae</taxon>
        <taxon>Basidiobolus</taxon>
    </lineage>
</organism>
<dbReference type="AlphaFoldDB" id="A0A1Y1XW58"/>
<gene>
    <name evidence="7" type="ORF">K493DRAFT_357420</name>
</gene>
<proteinExistence type="predicted"/>
<dbReference type="InterPro" id="IPR006685">
    <property type="entry name" value="MscS_channel_2nd"/>
</dbReference>
<dbReference type="OrthoDB" id="2114051at2759"/>
<evidence type="ECO:0000256" key="4">
    <source>
        <dbReference type="ARBA" id="ARBA00023136"/>
    </source>
</evidence>
<keyword evidence="2 5" id="KW-0812">Transmembrane</keyword>
<feature type="transmembrane region" description="Helical" evidence="5">
    <location>
        <begin position="210"/>
        <end position="227"/>
    </location>
</feature>
<feature type="transmembrane region" description="Helical" evidence="5">
    <location>
        <begin position="91"/>
        <end position="116"/>
    </location>
</feature>
<feature type="transmembrane region" description="Helical" evidence="5">
    <location>
        <begin position="137"/>
        <end position="159"/>
    </location>
</feature>
<dbReference type="Proteomes" id="UP000193498">
    <property type="component" value="Unassembled WGS sequence"/>
</dbReference>
<comment type="caution">
    <text evidence="7">The sequence shown here is derived from an EMBL/GenBank/DDBJ whole genome shotgun (WGS) entry which is preliminary data.</text>
</comment>
<dbReference type="InParanoid" id="A0A1Y1XW58"/>
<evidence type="ECO:0000256" key="1">
    <source>
        <dbReference type="ARBA" id="ARBA00004370"/>
    </source>
</evidence>
<dbReference type="GO" id="GO:0008381">
    <property type="term" value="F:mechanosensitive monoatomic ion channel activity"/>
    <property type="evidence" value="ECO:0007669"/>
    <property type="project" value="InterPro"/>
</dbReference>
<dbReference type="InterPro" id="IPR010920">
    <property type="entry name" value="LSM_dom_sf"/>
</dbReference>
<dbReference type="Pfam" id="PF00924">
    <property type="entry name" value="MS_channel_2nd"/>
    <property type="match status" value="1"/>
</dbReference>
<keyword evidence="8" id="KW-1185">Reference proteome</keyword>
<dbReference type="PANTHER" id="PTHR30221:SF1">
    <property type="entry name" value="SMALL-CONDUCTANCE MECHANOSENSITIVE CHANNEL"/>
    <property type="match status" value="1"/>
</dbReference>
<dbReference type="InterPro" id="IPR045275">
    <property type="entry name" value="MscS_archaea/bacteria_type"/>
</dbReference>
<feature type="transmembrane region" description="Helical" evidence="5">
    <location>
        <begin position="165"/>
        <end position="190"/>
    </location>
</feature>
<evidence type="ECO:0000256" key="5">
    <source>
        <dbReference type="SAM" id="Phobius"/>
    </source>
</evidence>
<dbReference type="EMBL" id="MCFE01000408">
    <property type="protein sequence ID" value="ORX89972.1"/>
    <property type="molecule type" value="Genomic_DNA"/>
</dbReference>
<feature type="domain" description="Mechanosensitive ion channel MscS" evidence="6">
    <location>
        <begin position="255"/>
        <end position="321"/>
    </location>
</feature>
<dbReference type="PANTHER" id="PTHR30221">
    <property type="entry name" value="SMALL-CONDUCTANCE MECHANOSENSITIVE CHANNEL"/>
    <property type="match status" value="1"/>
</dbReference>
<protein>
    <recommendedName>
        <fullName evidence="6">Mechanosensitive ion channel MscS domain-containing protein</fullName>
    </recommendedName>
</protein>
<keyword evidence="4 5" id="KW-0472">Membrane</keyword>
<dbReference type="Gene3D" id="2.30.30.60">
    <property type="match status" value="1"/>
</dbReference>
<evidence type="ECO:0000256" key="2">
    <source>
        <dbReference type="ARBA" id="ARBA00022692"/>
    </source>
</evidence>